<evidence type="ECO:0000256" key="1">
    <source>
        <dbReference type="SAM" id="SignalP"/>
    </source>
</evidence>
<dbReference type="AlphaFoldDB" id="A0A7S4VNA0"/>
<gene>
    <name evidence="2" type="ORF">DBRI00130_LOCUS7801</name>
</gene>
<protein>
    <submittedName>
        <fullName evidence="2">Uncharacterized protein</fullName>
    </submittedName>
</protein>
<sequence>MTYFFGTHKSVLLVLASLVCANNGVVRAEDPFDIDINELIDLAVAQIEDPIDKPISTVDICNNDTLVFQDENPDVSDAMFEYFGSMNTVVGLGGENENSMMARMFGSNKNMGMFFGSEEKEIYRQACDAVGGYFLETTSENITATCNCMQDHPLFSAIAHILGKYSIRPIQVLFAILSGVESLSHSNYSHYVHVLNRHFLQLF</sequence>
<reference evidence="2" key="1">
    <citation type="submission" date="2021-01" db="EMBL/GenBank/DDBJ databases">
        <authorList>
            <person name="Corre E."/>
            <person name="Pelletier E."/>
            <person name="Niang G."/>
            <person name="Scheremetjew M."/>
            <person name="Finn R."/>
            <person name="Kale V."/>
            <person name="Holt S."/>
            <person name="Cochrane G."/>
            <person name="Meng A."/>
            <person name="Brown T."/>
            <person name="Cohen L."/>
        </authorList>
    </citation>
    <scope>NUCLEOTIDE SEQUENCE</scope>
    <source>
        <strain evidence="2">GSO104</strain>
    </source>
</reference>
<name>A0A7S4VNA0_9STRA</name>
<keyword evidence="1" id="KW-0732">Signal</keyword>
<evidence type="ECO:0000313" key="2">
    <source>
        <dbReference type="EMBL" id="CAE4593652.1"/>
    </source>
</evidence>
<accession>A0A7S4VNA0</accession>
<organism evidence="2">
    <name type="scientific">Ditylum brightwellii</name>
    <dbReference type="NCBI Taxonomy" id="49249"/>
    <lineage>
        <taxon>Eukaryota</taxon>
        <taxon>Sar</taxon>
        <taxon>Stramenopiles</taxon>
        <taxon>Ochrophyta</taxon>
        <taxon>Bacillariophyta</taxon>
        <taxon>Mediophyceae</taxon>
        <taxon>Lithodesmiophycidae</taxon>
        <taxon>Lithodesmiales</taxon>
        <taxon>Lithodesmiaceae</taxon>
        <taxon>Ditylum</taxon>
    </lineage>
</organism>
<feature type="signal peptide" evidence="1">
    <location>
        <begin position="1"/>
        <end position="28"/>
    </location>
</feature>
<feature type="chain" id="PRO_5030925443" evidence="1">
    <location>
        <begin position="29"/>
        <end position="203"/>
    </location>
</feature>
<dbReference type="EMBL" id="HBNS01009687">
    <property type="protein sequence ID" value="CAE4593652.1"/>
    <property type="molecule type" value="Transcribed_RNA"/>
</dbReference>
<proteinExistence type="predicted"/>